<keyword evidence="3" id="KW-0443">Lipid metabolism</keyword>
<protein>
    <submittedName>
        <fullName evidence="4">Alpha/beta hydrolase</fullName>
    </submittedName>
</protein>
<dbReference type="InterPro" id="IPR029058">
    <property type="entry name" value="AB_hydrolase_fold"/>
</dbReference>
<dbReference type="PANTHER" id="PTHR10272:SF0">
    <property type="entry name" value="PLATELET-ACTIVATING FACTOR ACETYLHYDROLASE"/>
    <property type="match status" value="1"/>
</dbReference>
<dbReference type="GO" id="GO:0016042">
    <property type="term" value="P:lipid catabolic process"/>
    <property type="evidence" value="ECO:0007669"/>
    <property type="project" value="UniProtKB-KW"/>
</dbReference>
<name>A0A4R4SCI1_9ACTN</name>
<dbReference type="Gene3D" id="3.40.50.1820">
    <property type="entry name" value="alpha/beta hydrolase"/>
    <property type="match status" value="1"/>
</dbReference>
<dbReference type="AlphaFoldDB" id="A0A4R4SCI1"/>
<dbReference type="Proteomes" id="UP000295345">
    <property type="component" value="Unassembled WGS sequence"/>
</dbReference>
<dbReference type="EMBL" id="SMKI01000817">
    <property type="protein sequence ID" value="TDC60266.1"/>
    <property type="molecule type" value="Genomic_DNA"/>
</dbReference>
<dbReference type="GO" id="GO:0003847">
    <property type="term" value="F:1-alkyl-2-acetylglycerophosphocholine esterase activity"/>
    <property type="evidence" value="ECO:0007669"/>
    <property type="project" value="TreeGrafter"/>
</dbReference>
<feature type="non-terminal residue" evidence="4">
    <location>
        <position position="1"/>
    </location>
</feature>
<evidence type="ECO:0000313" key="5">
    <source>
        <dbReference type="Proteomes" id="UP000295345"/>
    </source>
</evidence>
<accession>A0A4R4SCI1</accession>
<sequence>PGAAARAEEAAPAELRLAAPGGRHRVGLTTLHLTDAGRADPWVPEERRELMVSVWYPAARASGTPSPYMTPAESRVYLEAGGIPLPPEVLSTVVTHSTVDAAPAPARGGRPLVVLSPGFGMPRATLTGLAEELASRGHLVAGIGHNHEADGITFPDGHTTGCLVCGNPDYPRVGDTRAADVSLVIDRLGADRVVMVGHSAGGFSTVPALLADDRVVAAVNMDGNFRYPNDVPLDRPLLMLGKPSHAPGGPDPTWDETWAQLTGWKRWLTVDGMEHLSFTDVAPLGGQAGIPLQDLDGARCDAVTRAYVAAFVDRQLRGRAAPLLDGPSAWYPEVTLHRP</sequence>
<evidence type="ECO:0000313" key="4">
    <source>
        <dbReference type="EMBL" id="TDC60266.1"/>
    </source>
</evidence>
<keyword evidence="1 4" id="KW-0378">Hydrolase</keyword>
<dbReference type="SUPFAM" id="SSF53474">
    <property type="entry name" value="alpha/beta-Hydrolases"/>
    <property type="match status" value="1"/>
</dbReference>
<keyword evidence="5" id="KW-1185">Reference proteome</keyword>
<dbReference type="RefSeq" id="WP_132822388.1">
    <property type="nucleotide sequence ID" value="NZ_SMKI01000817.1"/>
</dbReference>
<proteinExistence type="predicted"/>
<dbReference type="PANTHER" id="PTHR10272">
    <property type="entry name" value="PLATELET-ACTIVATING FACTOR ACETYLHYDROLASE"/>
    <property type="match status" value="1"/>
</dbReference>
<comment type="caution">
    <text evidence="4">The sequence shown here is derived from an EMBL/GenBank/DDBJ whole genome shotgun (WGS) entry which is preliminary data.</text>
</comment>
<organism evidence="4 5">
    <name type="scientific">Streptomyces hainanensis</name>
    <dbReference type="NCBI Taxonomy" id="402648"/>
    <lineage>
        <taxon>Bacteria</taxon>
        <taxon>Bacillati</taxon>
        <taxon>Actinomycetota</taxon>
        <taxon>Actinomycetes</taxon>
        <taxon>Kitasatosporales</taxon>
        <taxon>Streptomycetaceae</taxon>
        <taxon>Streptomyces</taxon>
    </lineage>
</organism>
<dbReference type="OrthoDB" id="569821at2"/>
<evidence type="ECO:0000256" key="2">
    <source>
        <dbReference type="ARBA" id="ARBA00022963"/>
    </source>
</evidence>
<gene>
    <name evidence="4" type="ORF">E1283_36170</name>
</gene>
<keyword evidence="2" id="KW-0442">Lipid degradation</keyword>
<evidence type="ECO:0000256" key="3">
    <source>
        <dbReference type="ARBA" id="ARBA00023098"/>
    </source>
</evidence>
<reference evidence="4 5" key="1">
    <citation type="submission" date="2019-03" db="EMBL/GenBank/DDBJ databases">
        <title>Draft genome sequences of novel Actinobacteria.</title>
        <authorList>
            <person name="Sahin N."/>
            <person name="Ay H."/>
            <person name="Saygin H."/>
        </authorList>
    </citation>
    <scope>NUCLEOTIDE SEQUENCE [LARGE SCALE GENOMIC DNA]</scope>
    <source>
        <strain evidence="4 5">DSM 41900</strain>
    </source>
</reference>
<evidence type="ECO:0000256" key="1">
    <source>
        <dbReference type="ARBA" id="ARBA00022801"/>
    </source>
</evidence>